<sequence length="137" mass="15096">MSDRPTFDGIRREEESFIGPPEPQQGPKMQRSLTEADEAYADTLVTLLTIRSALEAGRPVDAKQLPVRLVEIIEAYCVRPNMPIVDGRPHYQVDDVVQALDILRGDLPLVKGPSAALQLPRSGRSQPSAAKSGYECR</sequence>
<evidence type="ECO:0000256" key="1">
    <source>
        <dbReference type="SAM" id="MobiDB-lite"/>
    </source>
</evidence>
<dbReference type="Proteomes" id="UP000006762">
    <property type="component" value="Unassembled WGS sequence"/>
</dbReference>
<comment type="caution">
    <text evidence="2">The sequence shown here is derived from an EMBL/GenBank/DDBJ whole genome shotgun (WGS) entry which is preliminary data.</text>
</comment>
<proteinExistence type="predicted"/>
<evidence type="ECO:0000313" key="2">
    <source>
        <dbReference type="EMBL" id="EKE71098.1"/>
    </source>
</evidence>
<protein>
    <submittedName>
        <fullName evidence="2">Uncharacterized protein</fullName>
    </submittedName>
</protein>
<evidence type="ECO:0000313" key="3">
    <source>
        <dbReference type="Proteomes" id="UP000006762"/>
    </source>
</evidence>
<keyword evidence="3" id="KW-1185">Reference proteome</keyword>
<accession>K2J7J0</accession>
<dbReference type="RefSeq" id="WP_009571953.1">
    <property type="nucleotide sequence ID" value="NZ_AMRK01000005.1"/>
</dbReference>
<organism evidence="2 3">
    <name type="scientific">Celeribacter baekdonensis B30</name>
    <dbReference type="NCBI Taxonomy" id="1208323"/>
    <lineage>
        <taxon>Bacteria</taxon>
        <taxon>Pseudomonadati</taxon>
        <taxon>Pseudomonadota</taxon>
        <taxon>Alphaproteobacteria</taxon>
        <taxon>Rhodobacterales</taxon>
        <taxon>Roseobacteraceae</taxon>
        <taxon>Celeribacter</taxon>
    </lineage>
</organism>
<name>K2J7J0_9RHOB</name>
<dbReference type="EMBL" id="AMRK01000005">
    <property type="protein sequence ID" value="EKE71098.1"/>
    <property type="molecule type" value="Genomic_DNA"/>
</dbReference>
<dbReference type="STRING" id="1208323.B30_10055"/>
<gene>
    <name evidence="2" type="ORF">B30_10055</name>
</gene>
<feature type="compositionally biased region" description="Basic and acidic residues" evidence="1">
    <location>
        <begin position="1"/>
        <end position="15"/>
    </location>
</feature>
<feature type="region of interest" description="Disordered" evidence="1">
    <location>
        <begin position="117"/>
        <end position="137"/>
    </location>
</feature>
<feature type="region of interest" description="Disordered" evidence="1">
    <location>
        <begin position="1"/>
        <end position="30"/>
    </location>
</feature>
<reference evidence="2 3" key="1">
    <citation type="submission" date="2012-09" db="EMBL/GenBank/DDBJ databases">
        <title>Celeribacter baekdonensis B30 Genome Sequencing.</title>
        <authorList>
            <person name="Wang W."/>
        </authorList>
    </citation>
    <scope>NUCLEOTIDE SEQUENCE [LARGE SCALE GENOMIC DNA]</scope>
    <source>
        <strain evidence="2 3">B30</strain>
    </source>
</reference>
<dbReference type="AlphaFoldDB" id="K2J7J0"/>